<keyword evidence="7" id="KW-1185">Reference proteome</keyword>
<evidence type="ECO:0000313" key="6">
    <source>
        <dbReference type="EMBL" id="OGE50374.1"/>
    </source>
</evidence>
<proteinExistence type="inferred from homology"/>
<dbReference type="InterPro" id="IPR029069">
    <property type="entry name" value="HotDog_dom_sf"/>
</dbReference>
<dbReference type="CDD" id="cd03442">
    <property type="entry name" value="BFIT_BACH"/>
    <property type="match status" value="2"/>
</dbReference>
<dbReference type="GeneID" id="34578998"/>
<dbReference type="Gene3D" id="3.10.129.10">
    <property type="entry name" value="Hotdog Thioesterase"/>
    <property type="match status" value="2"/>
</dbReference>
<comment type="caution">
    <text evidence="6">The sequence shown here is derived from an EMBL/GenBank/DDBJ whole genome shotgun (WGS) entry which is preliminary data.</text>
</comment>
<dbReference type="PROSITE" id="PS51770">
    <property type="entry name" value="HOTDOG_ACOT"/>
    <property type="match status" value="2"/>
</dbReference>
<dbReference type="SUPFAM" id="SSF54637">
    <property type="entry name" value="Thioesterase/thiol ester dehydrase-isomerase"/>
    <property type="match status" value="2"/>
</dbReference>
<evidence type="ECO:0000256" key="3">
    <source>
        <dbReference type="ARBA" id="ARBA00022801"/>
    </source>
</evidence>
<keyword evidence="2" id="KW-0677">Repeat</keyword>
<evidence type="ECO:0000256" key="1">
    <source>
        <dbReference type="ARBA" id="ARBA00010458"/>
    </source>
</evidence>
<dbReference type="STRING" id="1835702.A0A1F5LAY3"/>
<dbReference type="FunFam" id="3.10.129.10:FF:000038">
    <property type="entry name" value="Acyl-CoA thioester hydrolase"/>
    <property type="match status" value="1"/>
</dbReference>
<dbReference type="EMBL" id="LXJU01000017">
    <property type="protein sequence ID" value="OGE50374.1"/>
    <property type="molecule type" value="Genomic_DNA"/>
</dbReference>
<accession>A0A1F5LAY3</accession>
<dbReference type="FunFam" id="3.10.129.10:FF:000032">
    <property type="entry name" value="Acyl-CoA thioester hydrolase"/>
    <property type="match status" value="1"/>
</dbReference>
<feature type="domain" description="HotDog ACOT-type" evidence="5">
    <location>
        <begin position="297"/>
        <end position="420"/>
    </location>
</feature>
<dbReference type="PANTHER" id="PTHR12655:SF0">
    <property type="entry name" value="ACYL-COENZYME A THIOESTERASE 9, MITOCHONDRIAL"/>
    <property type="match status" value="1"/>
</dbReference>
<feature type="domain" description="HotDog ACOT-type" evidence="5">
    <location>
        <begin position="100"/>
        <end position="218"/>
    </location>
</feature>
<evidence type="ECO:0000256" key="4">
    <source>
        <dbReference type="ARBA" id="ARBA00022946"/>
    </source>
</evidence>
<comment type="similarity">
    <text evidence="1">Belongs to the acyl coenzyme A hydrolase family.</text>
</comment>
<keyword evidence="4" id="KW-0809">Transit peptide</keyword>
<keyword evidence="3" id="KW-0378">Hydrolase</keyword>
<dbReference type="GO" id="GO:0005739">
    <property type="term" value="C:mitochondrion"/>
    <property type="evidence" value="ECO:0007669"/>
    <property type="project" value="TreeGrafter"/>
</dbReference>
<dbReference type="OrthoDB" id="331699at2759"/>
<dbReference type="Proteomes" id="UP000177622">
    <property type="component" value="Unassembled WGS sequence"/>
</dbReference>
<name>A0A1F5LAY3_PENAI</name>
<evidence type="ECO:0000313" key="7">
    <source>
        <dbReference type="Proteomes" id="UP000177622"/>
    </source>
</evidence>
<dbReference type="GO" id="GO:0047617">
    <property type="term" value="F:fatty acyl-CoA hydrolase activity"/>
    <property type="evidence" value="ECO:0007669"/>
    <property type="project" value="TreeGrafter"/>
</dbReference>
<dbReference type="InterPro" id="IPR033120">
    <property type="entry name" value="HOTDOG_ACOT"/>
</dbReference>
<protein>
    <recommendedName>
        <fullName evidence="5">HotDog ACOT-type domain-containing protein</fullName>
    </recommendedName>
</protein>
<evidence type="ECO:0000259" key="5">
    <source>
        <dbReference type="PROSITE" id="PS51770"/>
    </source>
</evidence>
<dbReference type="PANTHER" id="PTHR12655">
    <property type="entry name" value="ACYL-COA THIOESTERASE"/>
    <property type="match status" value="1"/>
</dbReference>
<dbReference type="RefSeq" id="XP_022485822.1">
    <property type="nucleotide sequence ID" value="XM_022634264.1"/>
</dbReference>
<sequence length="464" mass="51306">MFGLASRRSALASSKCLAPSLPARAMVAAQPACANIQEFHSTSAQAASRPTWMPMRVKTPWIDALTQSREAAKAGSQENAAKVIKPDLTPKKMSDSAYSAVLPLAQDKWLLDSYLNSSGHIRLGSLLMDLDALAGIIAYQHTGDGVSTVTAAVDRITIEHPLMEICDLELSGQCTYATGRSSMEISCQVNKVRPDGQPAQPDDVLITCAFTMVSLDPATKTPVPVAPLIVETEEEKRLFKKGEANYQAKRALRKRSLLERAPDDEESDLIHSMWTKEMSYLNTQSPSTRPENQVFMSDTVLKSAMIMQPQDRNRHNFMIFGGFLLKQTFELAFCCAASFSHARPNFLALDPSTFENPVPVGSVLYLRATVAYTEPEEREGDSTKYTKVQVRVDSKVRDVEHGSKKSTGMFNYTFLVEKDVHVMPKSYGEFMLWTDARRRARNAAAIDPAHKTSALRGIKDSVTE</sequence>
<evidence type="ECO:0000256" key="2">
    <source>
        <dbReference type="ARBA" id="ARBA00022737"/>
    </source>
</evidence>
<organism evidence="6 7">
    <name type="scientific">Penicillium arizonense</name>
    <dbReference type="NCBI Taxonomy" id="1835702"/>
    <lineage>
        <taxon>Eukaryota</taxon>
        <taxon>Fungi</taxon>
        <taxon>Dikarya</taxon>
        <taxon>Ascomycota</taxon>
        <taxon>Pezizomycotina</taxon>
        <taxon>Eurotiomycetes</taxon>
        <taxon>Eurotiomycetidae</taxon>
        <taxon>Eurotiales</taxon>
        <taxon>Aspergillaceae</taxon>
        <taxon>Penicillium</taxon>
    </lineage>
</organism>
<gene>
    <name evidence="6" type="ORF">PENARI_c017G02238</name>
</gene>
<dbReference type="GO" id="GO:0006637">
    <property type="term" value="P:acyl-CoA metabolic process"/>
    <property type="evidence" value="ECO:0007669"/>
    <property type="project" value="TreeGrafter"/>
</dbReference>
<dbReference type="AlphaFoldDB" id="A0A1F5LAY3"/>
<reference evidence="6 7" key="1">
    <citation type="journal article" date="2016" name="Sci. Rep.">
        <title>Penicillium arizonense, a new, genome sequenced fungal species, reveals a high chemical diversity in secreted metabolites.</title>
        <authorList>
            <person name="Grijseels S."/>
            <person name="Nielsen J.C."/>
            <person name="Randelovic M."/>
            <person name="Nielsen J."/>
            <person name="Nielsen K.F."/>
            <person name="Workman M."/>
            <person name="Frisvad J.C."/>
        </authorList>
    </citation>
    <scope>NUCLEOTIDE SEQUENCE [LARGE SCALE GENOMIC DNA]</scope>
    <source>
        <strain evidence="6 7">CBS 141311</strain>
    </source>
</reference>